<evidence type="ECO:0000313" key="2">
    <source>
        <dbReference type="Proteomes" id="UP001519460"/>
    </source>
</evidence>
<name>A0ABD0K9L1_9CAEN</name>
<accession>A0ABD0K9L1</accession>
<dbReference type="EMBL" id="JACVVK020000221">
    <property type="protein sequence ID" value="KAK7483768.1"/>
    <property type="molecule type" value="Genomic_DNA"/>
</dbReference>
<comment type="caution">
    <text evidence="1">The sequence shown here is derived from an EMBL/GenBank/DDBJ whole genome shotgun (WGS) entry which is preliminary data.</text>
</comment>
<keyword evidence="2" id="KW-1185">Reference proteome</keyword>
<protein>
    <submittedName>
        <fullName evidence="1">Uncharacterized protein</fullName>
    </submittedName>
</protein>
<dbReference type="Proteomes" id="UP001519460">
    <property type="component" value="Unassembled WGS sequence"/>
</dbReference>
<gene>
    <name evidence="1" type="ORF">BaRGS_00024984</name>
</gene>
<sequence length="160" mass="18012">MKRQSKVAHMDFHLSPNQAGQVQAGANGKKQKISVREIEEQLPSHQLMKSMLGARVDERNSLLRRHSLLRPRVSALSVPDSYNQLSTTNTGFMRKHSSSLRPVVDSVLSTKTLSRSAGDQQLPKESLKKQLESLSAQDRFCVLQTVRQIPSSIRVKRQIL</sequence>
<reference evidence="1 2" key="1">
    <citation type="journal article" date="2023" name="Sci. Data">
        <title>Genome assembly of the Korean intertidal mud-creeper Batillaria attramentaria.</title>
        <authorList>
            <person name="Patra A.K."/>
            <person name="Ho P.T."/>
            <person name="Jun S."/>
            <person name="Lee S.J."/>
            <person name="Kim Y."/>
            <person name="Won Y.J."/>
        </authorList>
    </citation>
    <scope>NUCLEOTIDE SEQUENCE [LARGE SCALE GENOMIC DNA]</scope>
    <source>
        <strain evidence="1">Wonlab-2016</strain>
    </source>
</reference>
<proteinExistence type="predicted"/>
<organism evidence="1 2">
    <name type="scientific">Batillaria attramentaria</name>
    <dbReference type="NCBI Taxonomy" id="370345"/>
    <lineage>
        <taxon>Eukaryota</taxon>
        <taxon>Metazoa</taxon>
        <taxon>Spiralia</taxon>
        <taxon>Lophotrochozoa</taxon>
        <taxon>Mollusca</taxon>
        <taxon>Gastropoda</taxon>
        <taxon>Caenogastropoda</taxon>
        <taxon>Sorbeoconcha</taxon>
        <taxon>Cerithioidea</taxon>
        <taxon>Batillariidae</taxon>
        <taxon>Batillaria</taxon>
    </lineage>
</organism>
<dbReference type="AlphaFoldDB" id="A0ABD0K9L1"/>
<evidence type="ECO:0000313" key="1">
    <source>
        <dbReference type="EMBL" id="KAK7483768.1"/>
    </source>
</evidence>